<dbReference type="Pfam" id="PF13784">
    <property type="entry name" value="Fic_N"/>
    <property type="match status" value="1"/>
</dbReference>
<feature type="binding site" evidence="2">
    <location>
        <begin position="201"/>
        <end position="207"/>
    </location>
    <ligand>
        <name>ATP</name>
        <dbReference type="ChEBI" id="CHEBI:30616"/>
    </ligand>
</feature>
<evidence type="ECO:0000313" key="6">
    <source>
        <dbReference type="EMBL" id="SHE98457.1"/>
    </source>
</evidence>
<dbReference type="GO" id="GO:0000287">
    <property type="term" value="F:magnesium ion binding"/>
    <property type="evidence" value="ECO:0007669"/>
    <property type="project" value="UniProtKB-UniRule"/>
</dbReference>
<dbReference type="NCBIfam" id="NF046030">
    <property type="entry name" value="ProtAdlyltaseSoFic"/>
    <property type="match status" value="1"/>
</dbReference>
<accession>A0A1M4XY18</accession>
<dbReference type="InterPro" id="IPR003812">
    <property type="entry name" value="Fido"/>
</dbReference>
<keyword evidence="1 2" id="KW-0067">ATP-binding</keyword>
<dbReference type="STRING" id="1121942.SAMN02745148_01516"/>
<dbReference type="GO" id="GO:0042803">
    <property type="term" value="F:protein homodimerization activity"/>
    <property type="evidence" value="ECO:0007669"/>
    <property type="project" value="UniProtKB-UniRule"/>
</dbReference>
<keyword evidence="1 2" id="KW-0547">Nucleotide-binding</keyword>
<keyword evidence="1" id="KW-0548">Nucleotidyltransferase</keyword>
<feature type="binding site" evidence="2">
    <location>
        <position position="238"/>
    </location>
    <ligand>
        <name>ATP</name>
        <dbReference type="ChEBI" id="CHEBI:30616"/>
    </ligand>
</feature>
<dbReference type="InterPro" id="IPR026287">
    <property type="entry name" value="SoFic-like"/>
</dbReference>
<dbReference type="InterPro" id="IPR048770">
    <property type="entry name" value="SoFic-like_C"/>
</dbReference>
<dbReference type="GO" id="GO:0070733">
    <property type="term" value="F:AMPylase activity"/>
    <property type="evidence" value="ECO:0007669"/>
    <property type="project" value="UniProtKB-UniRule"/>
</dbReference>
<evidence type="ECO:0000313" key="7">
    <source>
        <dbReference type="Proteomes" id="UP000184346"/>
    </source>
</evidence>
<feature type="binding site" evidence="4">
    <location>
        <begin position="200"/>
        <end position="207"/>
    </location>
    <ligand>
        <name>ATP</name>
        <dbReference type="ChEBI" id="CHEBI:30616"/>
    </ligand>
</feature>
<dbReference type="Gene3D" id="1.10.3290.10">
    <property type="entry name" value="Fido-like domain"/>
    <property type="match status" value="1"/>
</dbReference>
<dbReference type="InterPro" id="IPR036597">
    <property type="entry name" value="Fido-like_dom_sf"/>
</dbReference>
<comment type="function">
    <text evidence="1">Adenylyltransferase that mediates the addition of adenosine 5'-monophosphate (AMP) to specific residues of target proteins.</text>
</comment>
<dbReference type="AlphaFoldDB" id="A0A1M4XY18"/>
<dbReference type="InterPro" id="IPR025758">
    <property type="entry name" value="Fic/DOC_N"/>
</dbReference>
<dbReference type="Pfam" id="PF02661">
    <property type="entry name" value="Fic"/>
    <property type="match status" value="1"/>
</dbReference>
<keyword evidence="7" id="KW-1185">Reference proteome</keyword>
<dbReference type="PANTHER" id="PTHR13504">
    <property type="entry name" value="FIDO DOMAIN-CONTAINING PROTEIN DDB_G0283145"/>
    <property type="match status" value="1"/>
</dbReference>
<evidence type="ECO:0000256" key="1">
    <source>
        <dbReference type="PIRNR" id="PIRNR038925"/>
    </source>
</evidence>
<sequence length="371" mass="42342">MNMSWRPDQPYNALPSLPPAVELETPVVLKACIPARAALAELKQAGELLPNQGLLINLLPLLEARDSSEIENIVTTTDRLFQFAQEATHADPATKEALRYRTALSHGYRQLARRPLCTNTAVEICSTIKGVDMEIRRVPDTTLANQATGDVIYTPPMGEDTLRELLANWERYLHEEDGVDPLIKMAVAHYQFEAIHPFTDGNGRTGRVLSILYLIEQQLLSLPILYLSRYIMLNKPDYYRLLLNVTREGQWQAWLLYMLKAVEYTARWTTDKIAATRTLIEETTAYIQRTLPRIYSHELVQVIFEQPYCRISNLVERDIARRQTASSYLQQLCAVGVLEEVHAGREKLFMHPKLIKLMTEDGNEVTPYSAE</sequence>
<evidence type="ECO:0000256" key="4">
    <source>
        <dbReference type="PIRSR" id="PIRSR640198-2"/>
    </source>
</evidence>
<reference evidence="6 7" key="1">
    <citation type="submission" date="2016-11" db="EMBL/GenBank/DDBJ databases">
        <authorList>
            <person name="Jaros S."/>
            <person name="Januszkiewicz K."/>
            <person name="Wedrychowicz H."/>
        </authorList>
    </citation>
    <scope>NUCLEOTIDE SEQUENCE [LARGE SCALE GENOMIC DNA]</scope>
    <source>
        <strain evidence="6 7">DSM 19980</strain>
    </source>
</reference>
<dbReference type="Pfam" id="PF21248">
    <property type="entry name" value="SoFic-like_C"/>
    <property type="match status" value="1"/>
</dbReference>
<dbReference type="SUPFAM" id="SSF140931">
    <property type="entry name" value="Fic-like"/>
    <property type="match status" value="1"/>
</dbReference>
<dbReference type="Proteomes" id="UP000184346">
    <property type="component" value="Unassembled WGS sequence"/>
</dbReference>
<proteinExistence type="predicted"/>
<evidence type="ECO:0000259" key="5">
    <source>
        <dbReference type="PROSITE" id="PS51459"/>
    </source>
</evidence>
<comment type="catalytic activity">
    <reaction evidence="1">
        <text>L-tyrosyl-[protein] + ATP = O-(5'-adenylyl)-L-tyrosyl-[protein] + diphosphate</text>
        <dbReference type="Rhea" id="RHEA:54288"/>
        <dbReference type="Rhea" id="RHEA-COMP:10136"/>
        <dbReference type="Rhea" id="RHEA-COMP:13846"/>
        <dbReference type="ChEBI" id="CHEBI:30616"/>
        <dbReference type="ChEBI" id="CHEBI:33019"/>
        <dbReference type="ChEBI" id="CHEBI:46858"/>
        <dbReference type="ChEBI" id="CHEBI:83624"/>
        <dbReference type="EC" id="2.7.7.108"/>
    </reaction>
</comment>
<comment type="catalytic activity">
    <reaction evidence="1">
        <text>L-threonyl-[protein] + ATP = 3-O-(5'-adenylyl)-L-threonyl-[protein] + diphosphate</text>
        <dbReference type="Rhea" id="RHEA:54292"/>
        <dbReference type="Rhea" id="RHEA-COMP:11060"/>
        <dbReference type="Rhea" id="RHEA-COMP:13847"/>
        <dbReference type="ChEBI" id="CHEBI:30013"/>
        <dbReference type="ChEBI" id="CHEBI:30616"/>
        <dbReference type="ChEBI" id="CHEBI:33019"/>
        <dbReference type="ChEBI" id="CHEBI:138113"/>
        <dbReference type="EC" id="2.7.7.108"/>
    </reaction>
</comment>
<feature type="binding site" evidence="4">
    <location>
        <begin position="238"/>
        <end position="239"/>
    </location>
    <ligand>
        <name>ATP</name>
        <dbReference type="ChEBI" id="CHEBI:30616"/>
    </ligand>
</feature>
<keyword evidence="1" id="KW-0808">Transferase</keyword>
<name>A0A1M4XY18_9GAMM</name>
<dbReference type="PROSITE" id="PS51459">
    <property type="entry name" value="FIDO"/>
    <property type="match status" value="1"/>
</dbReference>
<evidence type="ECO:0000256" key="2">
    <source>
        <dbReference type="PIRSR" id="PIRSR038925-1"/>
    </source>
</evidence>
<feature type="binding site" evidence="2">
    <location>
        <position position="196"/>
    </location>
    <ligand>
        <name>ATP</name>
        <dbReference type="ChEBI" id="CHEBI:30616"/>
    </ligand>
</feature>
<feature type="active site" evidence="3">
    <location>
        <position position="196"/>
    </location>
</feature>
<dbReference type="PIRSF" id="PIRSF038925">
    <property type="entry name" value="AMP-prot_trans"/>
    <property type="match status" value="1"/>
</dbReference>
<dbReference type="EC" id="2.7.7.108" evidence="1"/>
<gene>
    <name evidence="6" type="ORF">SAMN02745148_01516</name>
</gene>
<organism evidence="6 7">
    <name type="scientific">Modicisalibacter ilicicola DSM 19980</name>
    <dbReference type="NCBI Taxonomy" id="1121942"/>
    <lineage>
        <taxon>Bacteria</taxon>
        <taxon>Pseudomonadati</taxon>
        <taxon>Pseudomonadota</taxon>
        <taxon>Gammaproteobacteria</taxon>
        <taxon>Oceanospirillales</taxon>
        <taxon>Halomonadaceae</taxon>
        <taxon>Modicisalibacter</taxon>
    </lineage>
</organism>
<dbReference type="GO" id="GO:0005524">
    <property type="term" value="F:ATP binding"/>
    <property type="evidence" value="ECO:0007669"/>
    <property type="project" value="UniProtKB-UniRule"/>
</dbReference>
<dbReference type="PANTHER" id="PTHR13504:SF35">
    <property type="entry name" value="PROTEIN ADENYLYLTRANSFERASE SOFIC"/>
    <property type="match status" value="1"/>
</dbReference>
<evidence type="ECO:0000256" key="3">
    <source>
        <dbReference type="PIRSR" id="PIRSR640198-1"/>
    </source>
</evidence>
<comment type="subunit">
    <text evidence="1">Homodimer.</text>
</comment>
<dbReference type="EMBL" id="FQUJ01000006">
    <property type="protein sequence ID" value="SHE98457.1"/>
    <property type="molecule type" value="Genomic_DNA"/>
</dbReference>
<protein>
    <recommendedName>
        <fullName evidence="1">Protein adenylyltransferase</fullName>
        <ecNumber evidence="1">2.7.7.108</ecNumber>
    </recommendedName>
    <alternativeName>
        <fullName evidence="1">AMPylator</fullName>
    </alternativeName>
</protein>
<feature type="binding site" evidence="2">
    <location>
        <position position="71"/>
    </location>
    <ligand>
        <name>ATP</name>
        <dbReference type="ChEBI" id="CHEBI:30616"/>
    </ligand>
</feature>
<feature type="domain" description="Fido" evidence="5">
    <location>
        <begin position="130"/>
        <end position="260"/>
    </location>
</feature>
<dbReference type="InterPro" id="IPR040198">
    <property type="entry name" value="Fido_containing"/>
</dbReference>